<name>A0A226CZY2_FOLCA</name>
<protein>
    <submittedName>
        <fullName evidence="1">Uncharacterized protein</fullName>
    </submittedName>
</protein>
<proteinExistence type="predicted"/>
<comment type="caution">
    <text evidence="1">The sequence shown here is derived from an EMBL/GenBank/DDBJ whole genome shotgun (WGS) entry which is preliminary data.</text>
</comment>
<sequence>MYCIFLVPIDIDPVPHIADVVTYNAQPSLVPGGVVPNSQIMQFPKASFQLALIVLISVVGLEVVWAGGEKCSDGSTTCLTCRCNWYSDTKVCCPAGCTFNGWEGKCEGLVEAQIKEFVPCCNSKGGMERCA</sequence>
<evidence type="ECO:0000313" key="1">
    <source>
        <dbReference type="EMBL" id="OXA37596.1"/>
    </source>
</evidence>
<accession>A0A226CZY2</accession>
<gene>
    <name evidence="1" type="ORF">Fcan01_27670</name>
</gene>
<reference evidence="1 2" key="1">
    <citation type="submission" date="2015-12" db="EMBL/GenBank/DDBJ databases">
        <title>The genome of Folsomia candida.</title>
        <authorList>
            <person name="Faddeeva A."/>
            <person name="Derks M.F."/>
            <person name="Anvar Y."/>
            <person name="Smit S."/>
            <person name="Van Straalen N."/>
            <person name="Roelofs D."/>
        </authorList>
    </citation>
    <scope>NUCLEOTIDE SEQUENCE [LARGE SCALE GENOMIC DNA]</scope>
    <source>
        <strain evidence="1 2">VU population</strain>
        <tissue evidence="1">Whole body</tissue>
    </source>
</reference>
<dbReference type="EMBL" id="LNIX01000055">
    <property type="protein sequence ID" value="OXA37596.1"/>
    <property type="molecule type" value="Genomic_DNA"/>
</dbReference>
<dbReference type="Proteomes" id="UP000198287">
    <property type="component" value="Unassembled WGS sequence"/>
</dbReference>
<evidence type="ECO:0000313" key="2">
    <source>
        <dbReference type="Proteomes" id="UP000198287"/>
    </source>
</evidence>
<dbReference type="AlphaFoldDB" id="A0A226CZY2"/>
<keyword evidence="2" id="KW-1185">Reference proteome</keyword>
<organism evidence="1 2">
    <name type="scientific">Folsomia candida</name>
    <name type="common">Springtail</name>
    <dbReference type="NCBI Taxonomy" id="158441"/>
    <lineage>
        <taxon>Eukaryota</taxon>
        <taxon>Metazoa</taxon>
        <taxon>Ecdysozoa</taxon>
        <taxon>Arthropoda</taxon>
        <taxon>Hexapoda</taxon>
        <taxon>Collembola</taxon>
        <taxon>Entomobryomorpha</taxon>
        <taxon>Isotomoidea</taxon>
        <taxon>Isotomidae</taxon>
        <taxon>Proisotominae</taxon>
        <taxon>Folsomia</taxon>
    </lineage>
</organism>